<feature type="region of interest" description="Disordered" evidence="1">
    <location>
        <begin position="162"/>
        <end position="182"/>
    </location>
</feature>
<keyword evidence="3" id="KW-1185">Reference proteome</keyword>
<protein>
    <submittedName>
        <fullName evidence="2">Uncharacterized protein</fullName>
    </submittedName>
</protein>
<feature type="compositionally biased region" description="Basic residues" evidence="1">
    <location>
        <begin position="162"/>
        <end position="173"/>
    </location>
</feature>
<evidence type="ECO:0000313" key="2">
    <source>
        <dbReference type="EMBL" id="MCD9637653.1"/>
    </source>
</evidence>
<dbReference type="Proteomes" id="UP000823775">
    <property type="component" value="Unassembled WGS sequence"/>
</dbReference>
<gene>
    <name evidence="2" type="ORF">HAX54_021057</name>
</gene>
<feature type="compositionally biased region" description="Basic and acidic residues" evidence="1">
    <location>
        <begin position="81"/>
        <end position="99"/>
    </location>
</feature>
<accession>A0ABS8USB1</accession>
<reference evidence="2 3" key="1">
    <citation type="journal article" date="2021" name="BMC Genomics">
        <title>Datura genome reveals duplications of psychoactive alkaloid biosynthetic genes and high mutation rate following tissue culture.</title>
        <authorList>
            <person name="Rajewski A."/>
            <person name="Carter-House D."/>
            <person name="Stajich J."/>
            <person name="Litt A."/>
        </authorList>
    </citation>
    <scope>NUCLEOTIDE SEQUENCE [LARGE SCALE GENOMIC DNA]</scope>
    <source>
        <strain evidence="2">AR-01</strain>
    </source>
</reference>
<dbReference type="EMBL" id="JACEIK010002528">
    <property type="protein sequence ID" value="MCD9637653.1"/>
    <property type="molecule type" value="Genomic_DNA"/>
</dbReference>
<proteinExistence type="predicted"/>
<sequence length="327" mass="36507">DVDGNFLESEDVGRSNIEACNKRQKIDEGKKLDVDGPCWDLITPSEDKRLSVGTDIHCTAEDHVEVVVDTIPIEFGEENHENNHENQQSDHENHGRDHTSNPVNNANIPMLEKHVKFLETNLNANLDKILENQMWASGYGDAPVQFGGICFPSPAVEVISRKKRRSVGGRHKKETYTSQEMGDKSQILEQSALCDLGDSTGFANITKQNNVGGDTIEPIDVVPIACIGDTVPNNDKQQDIDISTSEDITRRLSYEERPEEGVDKEVADPVTSVEEQHLVIPKAQTQSYIVKSVQEVNYEDPESATPLEEEHQVFPEAQTQFELAKYV</sequence>
<feature type="region of interest" description="Disordered" evidence="1">
    <location>
        <begin position="81"/>
        <end position="102"/>
    </location>
</feature>
<organism evidence="2 3">
    <name type="scientific">Datura stramonium</name>
    <name type="common">Jimsonweed</name>
    <name type="synonym">Common thornapple</name>
    <dbReference type="NCBI Taxonomy" id="4076"/>
    <lineage>
        <taxon>Eukaryota</taxon>
        <taxon>Viridiplantae</taxon>
        <taxon>Streptophyta</taxon>
        <taxon>Embryophyta</taxon>
        <taxon>Tracheophyta</taxon>
        <taxon>Spermatophyta</taxon>
        <taxon>Magnoliopsida</taxon>
        <taxon>eudicotyledons</taxon>
        <taxon>Gunneridae</taxon>
        <taxon>Pentapetalae</taxon>
        <taxon>asterids</taxon>
        <taxon>lamiids</taxon>
        <taxon>Solanales</taxon>
        <taxon>Solanaceae</taxon>
        <taxon>Solanoideae</taxon>
        <taxon>Datureae</taxon>
        <taxon>Datura</taxon>
    </lineage>
</organism>
<name>A0ABS8USB1_DATST</name>
<evidence type="ECO:0000313" key="3">
    <source>
        <dbReference type="Proteomes" id="UP000823775"/>
    </source>
</evidence>
<evidence type="ECO:0000256" key="1">
    <source>
        <dbReference type="SAM" id="MobiDB-lite"/>
    </source>
</evidence>
<comment type="caution">
    <text evidence="2">The sequence shown here is derived from an EMBL/GenBank/DDBJ whole genome shotgun (WGS) entry which is preliminary data.</text>
</comment>
<feature type="non-terminal residue" evidence="2">
    <location>
        <position position="1"/>
    </location>
</feature>